<dbReference type="RefSeq" id="WP_059564488.1">
    <property type="nucleotide sequence ID" value="NZ_CABVPM010000001.1"/>
</dbReference>
<dbReference type="PANTHER" id="PTHR43689">
    <property type="entry name" value="HYDROLASE"/>
    <property type="match status" value="1"/>
</dbReference>
<evidence type="ECO:0000259" key="1">
    <source>
        <dbReference type="Pfam" id="PF12697"/>
    </source>
</evidence>
<dbReference type="KEGG" id="bstg:WT74_12810"/>
<dbReference type="PANTHER" id="PTHR43689:SF8">
    <property type="entry name" value="ALPHA_BETA-HYDROLASES SUPERFAMILY PROTEIN"/>
    <property type="match status" value="1"/>
</dbReference>
<evidence type="ECO:0000313" key="2">
    <source>
        <dbReference type="EMBL" id="KAB0640602.1"/>
    </source>
</evidence>
<dbReference type="STRING" id="1503054.WT74_12810"/>
<accession>A0A108I3S1</accession>
<dbReference type="Gene3D" id="3.40.50.1820">
    <property type="entry name" value="alpha/beta hydrolase"/>
    <property type="match status" value="1"/>
</dbReference>
<sequence length="306" mass="32373">MAAADLSDVSPIARQTARAPSLGMRLSHRAYQVLNAFAPRAAGRRAADAFGFTRGYGLPVSDRVPLGAKVTSIKGNPDIDRAYYWAGGASRALLVHGWGTDSSSMLSFVKPMQTLGFSVAAFDAPAHGISPGKHTTMTQFTRATGAVLDAIEGAQVVIAHSLGSIAAISALAEHARRAPLRCIVLIAPTSALTEVLERWSSDVALPRPVVERVYTELLARNGVPVSHWDIPARGASINVPVLVVHDPADPVVPYCEAQRVVASLPEATLSPAPGTGHGRILSDAKVREQVREFVTRHTSNSGELAE</sequence>
<reference evidence="2 5" key="2">
    <citation type="submission" date="2019-09" db="EMBL/GenBank/DDBJ databases">
        <title>Draft genome sequences of 48 bacterial type strains from the CCUG.</title>
        <authorList>
            <person name="Tunovic T."/>
            <person name="Pineiro-Iglesias B."/>
            <person name="Unosson C."/>
            <person name="Inganas E."/>
            <person name="Ohlen M."/>
            <person name="Cardew S."/>
            <person name="Jensie-Markopoulos S."/>
            <person name="Salva-Serra F."/>
            <person name="Jaen-Luchoro D."/>
            <person name="Karlsson R."/>
            <person name="Svensson-Stadler L."/>
            <person name="Chun J."/>
            <person name="Moore E."/>
        </authorList>
    </citation>
    <scope>NUCLEOTIDE SEQUENCE [LARGE SCALE GENOMIC DNA]</scope>
    <source>
        <strain evidence="2 5">CCUG 65686</strain>
    </source>
</reference>
<keyword evidence="2" id="KW-0378">Hydrolase</keyword>
<dbReference type="InterPro" id="IPR029058">
    <property type="entry name" value="AB_hydrolase_fold"/>
</dbReference>
<dbReference type="Proteomes" id="UP000473470">
    <property type="component" value="Unassembled WGS sequence"/>
</dbReference>
<evidence type="ECO:0000313" key="3">
    <source>
        <dbReference type="EMBL" id="KWA61451.1"/>
    </source>
</evidence>
<comment type="caution">
    <text evidence="3">The sequence shown here is derived from an EMBL/GenBank/DDBJ whole genome shotgun (WGS) entry which is preliminary data.</text>
</comment>
<gene>
    <name evidence="2" type="ORF">F7R25_03665</name>
    <name evidence="3" type="ORF">WT44_16645</name>
</gene>
<feature type="domain" description="AB hydrolase-1" evidence="1">
    <location>
        <begin position="93"/>
        <end position="284"/>
    </location>
</feature>
<name>A0A108I3S1_9BURK</name>
<reference evidence="3 4" key="1">
    <citation type="submission" date="2015-11" db="EMBL/GenBank/DDBJ databases">
        <title>Expanding the genomic diversity of Burkholderia species for the development of highly accurate diagnostics.</title>
        <authorList>
            <person name="Sahl J."/>
            <person name="Keim P."/>
            <person name="Wagner D."/>
        </authorList>
    </citation>
    <scope>NUCLEOTIDE SEQUENCE [LARGE SCALE GENOMIC DNA]</scope>
    <source>
        <strain evidence="3 4">MSMB1960WGS</strain>
    </source>
</reference>
<evidence type="ECO:0000313" key="5">
    <source>
        <dbReference type="Proteomes" id="UP000473470"/>
    </source>
</evidence>
<dbReference type="AlphaFoldDB" id="A0A108I3S1"/>
<organism evidence="3">
    <name type="scientific">Burkholderia stagnalis</name>
    <dbReference type="NCBI Taxonomy" id="1503054"/>
    <lineage>
        <taxon>Bacteria</taxon>
        <taxon>Pseudomonadati</taxon>
        <taxon>Pseudomonadota</taxon>
        <taxon>Betaproteobacteria</taxon>
        <taxon>Burkholderiales</taxon>
        <taxon>Burkholderiaceae</taxon>
        <taxon>Burkholderia</taxon>
        <taxon>Burkholderia cepacia complex</taxon>
    </lineage>
</organism>
<dbReference type="EMBL" id="VZOK01000004">
    <property type="protein sequence ID" value="KAB0640602.1"/>
    <property type="molecule type" value="Genomic_DNA"/>
</dbReference>
<dbReference type="Proteomes" id="UP000068603">
    <property type="component" value="Unassembled WGS sequence"/>
</dbReference>
<protein>
    <submittedName>
        <fullName evidence="2">Alpha/beta fold hydrolase</fullName>
    </submittedName>
    <submittedName>
        <fullName evidence="3">Delta-12-desaturase</fullName>
    </submittedName>
</protein>
<proteinExistence type="predicted"/>
<evidence type="ECO:0000313" key="4">
    <source>
        <dbReference type="Proteomes" id="UP000068603"/>
    </source>
</evidence>
<dbReference type="InterPro" id="IPR000073">
    <property type="entry name" value="AB_hydrolase_1"/>
</dbReference>
<dbReference type="SUPFAM" id="SSF53474">
    <property type="entry name" value="alpha/beta-Hydrolases"/>
    <property type="match status" value="1"/>
</dbReference>
<dbReference type="EMBL" id="LPHB01000048">
    <property type="protein sequence ID" value="KWA61451.1"/>
    <property type="molecule type" value="Genomic_DNA"/>
</dbReference>
<dbReference type="Pfam" id="PF12697">
    <property type="entry name" value="Abhydrolase_6"/>
    <property type="match status" value="1"/>
</dbReference>
<dbReference type="GO" id="GO:0016787">
    <property type="term" value="F:hydrolase activity"/>
    <property type="evidence" value="ECO:0007669"/>
    <property type="project" value="UniProtKB-KW"/>
</dbReference>